<reference evidence="4" key="1">
    <citation type="submission" date="2021-02" db="EMBL/GenBank/DDBJ databases">
        <authorList>
            <person name="Nowell W R."/>
        </authorList>
    </citation>
    <scope>NUCLEOTIDE SEQUENCE</scope>
</reference>
<evidence type="ECO:0000313" key="3">
    <source>
        <dbReference type="EMBL" id="CAF3932754.1"/>
    </source>
</evidence>
<comment type="caution">
    <text evidence="4">The sequence shown here is derived from an EMBL/GenBank/DDBJ whole genome shotgun (WGS) entry which is preliminary data.</text>
</comment>
<protein>
    <submittedName>
        <fullName evidence="4">Uncharacterized protein</fullName>
    </submittedName>
</protein>
<evidence type="ECO:0000313" key="2">
    <source>
        <dbReference type="EMBL" id="CAF1145619.1"/>
    </source>
</evidence>
<name>A0A819SQ04_9BILA</name>
<evidence type="ECO:0000313" key="1">
    <source>
        <dbReference type="EMBL" id="CAF0909493.1"/>
    </source>
</evidence>
<dbReference type="AlphaFoldDB" id="A0A819SQ04"/>
<dbReference type="Proteomes" id="UP000663860">
    <property type="component" value="Unassembled WGS sequence"/>
</dbReference>
<dbReference type="EMBL" id="CAJOAY010002220">
    <property type="protein sequence ID" value="CAF3932754.1"/>
    <property type="molecule type" value="Genomic_DNA"/>
</dbReference>
<proteinExistence type="predicted"/>
<dbReference type="EMBL" id="CAJNOE010000318">
    <property type="protein sequence ID" value="CAF1145619.1"/>
    <property type="molecule type" value="Genomic_DNA"/>
</dbReference>
<gene>
    <name evidence="2" type="ORF">IZO911_LOCUS25480</name>
    <name evidence="4" type="ORF">KXQ929_LOCUS32277</name>
    <name evidence="3" type="ORF">OKA104_LOCUS25918</name>
    <name evidence="1" type="ORF">VCS650_LOCUS9761</name>
</gene>
<dbReference type="Proteomes" id="UP000663891">
    <property type="component" value="Unassembled WGS sequence"/>
</dbReference>
<dbReference type="EMBL" id="CAJNON010000068">
    <property type="protein sequence ID" value="CAF0909493.1"/>
    <property type="molecule type" value="Genomic_DNA"/>
</dbReference>
<accession>A0A819SQ04</accession>
<evidence type="ECO:0000313" key="5">
    <source>
        <dbReference type="Proteomes" id="UP000663868"/>
    </source>
</evidence>
<evidence type="ECO:0000313" key="4">
    <source>
        <dbReference type="EMBL" id="CAF4063250.1"/>
    </source>
</evidence>
<organism evidence="4 5">
    <name type="scientific">Adineta steineri</name>
    <dbReference type="NCBI Taxonomy" id="433720"/>
    <lineage>
        <taxon>Eukaryota</taxon>
        <taxon>Metazoa</taxon>
        <taxon>Spiralia</taxon>
        <taxon>Gnathifera</taxon>
        <taxon>Rotifera</taxon>
        <taxon>Eurotatoria</taxon>
        <taxon>Bdelloidea</taxon>
        <taxon>Adinetida</taxon>
        <taxon>Adinetidae</taxon>
        <taxon>Adineta</taxon>
    </lineage>
</organism>
<dbReference type="Proteomes" id="UP000663868">
    <property type="component" value="Unassembled WGS sequence"/>
</dbReference>
<dbReference type="Proteomes" id="UP000663881">
    <property type="component" value="Unassembled WGS sequence"/>
</dbReference>
<dbReference type="EMBL" id="CAJOBB010003875">
    <property type="protein sequence ID" value="CAF4063250.1"/>
    <property type="molecule type" value="Genomic_DNA"/>
</dbReference>
<sequence>MFWLLLANNLNKDKISSISSLNNQSLFLKCVHRIDFDFHELLYQTLLKLCGKKNLNQFNYHYQGEIHYWYLLSSKEKLRFENILKEKQPSICIEHKNILIDPLLFYQSIF</sequence>